<reference evidence="1 2" key="1">
    <citation type="journal article" date="2020" name="Microorganisms">
        <title>Osmotic Adaptation and Compatible Solute Biosynthesis of Phototrophic Bacteria as Revealed from Genome Analyses.</title>
        <authorList>
            <person name="Imhoff J.F."/>
            <person name="Rahn T."/>
            <person name="Kunzel S."/>
            <person name="Keller A."/>
            <person name="Neulinger S.C."/>
        </authorList>
    </citation>
    <scope>NUCLEOTIDE SEQUENCE [LARGE SCALE GENOMIC DNA]</scope>
    <source>
        <strain evidence="1 2">DSM 25653</strain>
    </source>
</reference>
<protein>
    <submittedName>
        <fullName evidence="1">Uncharacterized protein</fullName>
    </submittedName>
</protein>
<gene>
    <name evidence="1" type="ORF">CKO42_22935</name>
</gene>
<dbReference type="EMBL" id="NRRY01000062">
    <property type="protein sequence ID" value="MBK1621218.1"/>
    <property type="molecule type" value="Genomic_DNA"/>
</dbReference>
<dbReference type="Proteomes" id="UP001138768">
    <property type="component" value="Unassembled WGS sequence"/>
</dbReference>
<comment type="caution">
    <text evidence="1">The sequence shown here is derived from an EMBL/GenBank/DDBJ whole genome shotgun (WGS) entry which is preliminary data.</text>
</comment>
<organism evidence="1 2">
    <name type="scientific">Lamprobacter modestohalophilus</name>
    <dbReference type="NCBI Taxonomy" id="1064514"/>
    <lineage>
        <taxon>Bacteria</taxon>
        <taxon>Pseudomonadati</taxon>
        <taxon>Pseudomonadota</taxon>
        <taxon>Gammaproteobacteria</taxon>
        <taxon>Chromatiales</taxon>
        <taxon>Chromatiaceae</taxon>
        <taxon>Lamprobacter</taxon>
    </lineage>
</organism>
<accession>A0A9X0WCX8</accession>
<keyword evidence="2" id="KW-1185">Reference proteome</keyword>
<dbReference type="AlphaFoldDB" id="A0A9X0WCX8"/>
<proteinExistence type="predicted"/>
<evidence type="ECO:0000313" key="1">
    <source>
        <dbReference type="EMBL" id="MBK1621218.1"/>
    </source>
</evidence>
<sequence length="111" mass="12311">MLDGLGLGRRAHVGLDQCWIELRQLAATFELLILVAFEAVELKPALLPEPDLRLPGRVHQLQHSVDEGQPRDRRFTTVLEQTLAVAPVSMFELDDLIVGLRSSTCGSRHGC</sequence>
<evidence type="ECO:0000313" key="2">
    <source>
        <dbReference type="Proteomes" id="UP001138768"/>
    </source>
</evidence>
<name>A0A9X0WCX8_9GAMM</name>